<gene>
    <name evidence="2" type="ORF">CRENPOLYSF2_640008</name>
</gene>
<dbReference type="AlphaFoldDB" id="A0A1R4HH77"/>
<reference evidence="3" key="1">
    <citation type="submission" date="2017-02" db="EMBL/GenBank/DDBJ databases">
        <authorList>
            <person name="Daims H."/>
        </authorList>
    </citation>
    <scope>NUCLEOTIDE SEQUENCE [LARGE SCALE GENOMIC DNA]</scope>
</reference>
<feature type="chain" id="PRO_5012390574" evidence="1">
    <location>
        <begin position="22"/>
        <end position="127"/>
    </location>
</feature>
<dbReference type="Proteomes" id="UP000195442">
    <property type="component" value="Unassembled WGS sequence"/>
</dbReference>
<sequence>MKTKNALCLVVLMVVSGSGLAYGGSKSNGTNCTKPTFSTFTPTANSVVEANSSFSFRASSPTITDSISVTIKGQPIAITIVPKNQAGTEVTGTIPESAKGDFARITINALGPNGCKGSGGWLLNVAP</sequence>
<protein>
    <submittedName>
        <fullName evidence="2">Uncharacterized protein</fullName>
    </submittedName>
</protein>
<dbReference type="RefSeq" id="WP_087148277.1">
    <property type="nucleotide sequence ID" value="NZ_FUKJ01000429.1"/>
</dbReference>
<dbReference type="OrthoDB" id="9796806at2"/>
<proteinExistence type="predicted"/>
<evidence type="ECO:0000313" key="2">
    <source>
        <dbReference type="EMBL" id="SJM95569.1"/>
    </source>
</evidence>
<dbReference type="EMBL" id="FUKJ01000429">
    <property type="protein sequence ID" value="SJM95569.1"/>
    <property type="molecule type" value="Genomic_DNA"/>
</dbReference>
<evidence type="ECO:0000256" key="1">
    <source>
        <dbReference type="SAM" id="SignalP"/>
    </source>
</evidence>
<name>A0A1R4HH77_9GAMM</name>
<feature type="signal peptide" evidence="1">
    <location>
        <begin position="1"/>
        <end position="21"/>
    </location>
</feature>
<organism evidence="2 3">
    <name type="scientific">Crenothrix polyspora</name>
    <dbReference type="NCBI Taxonomy" id="360316"/>
    <lineage>
        <taxon>Bacteria</taxon>
        <taxon>Pseudomonadati</taxon>
        <taxon>Pseudomonadota</taxon>
        <taxon>Gammaproteobacteria</taxon>
        <taxon>Methylococcales</taxon>
        <taxon>Crenotrichaceae</taxon>
        <taxon>Crenothrix</taxon>
    </lineage>
</organism>
<keyword evidence="1" id="KW-0732">Signal</keyword>
<keyword evidence="3" id="KW-1185">Reference proteome</keyword>
<accession>A0A1R4HH77</accession>
<evidence type="ECO:0000313" key="3">
    <source>
        <dbReference type="Proteomes" id="UP000195442"/>
    </source>
</evidence>